<evidence type="ECO:0000256" key="2">
    <source>
        <dbReference type="ARBA" id="ARBA00023125"/>
    </source>
</evidence>
<reference evidence="4 5" key="1">
    <citation type="submission" date="2017-09" db="EMBL/GenBank/DDBJ databases">
        <title>Large-scale bioinformatics analysis of Bacillus genomes uncovers conserved roles of natural products in bacterial physiology.</title>
        <authorList>
            <consortium name="Agbiome Team Llc"/>
            <person name="Bleich R.M."/>
            <person name="Grubbs K.J."/>
            <person name="Santa Maria K.C."/>
            <person name="Allen S.E."/>
            <person name="Farag S."/>
            <person name="Shank E.A."/>
            <person name="Bowers A."/>
        </authorList>
    </citation>
    <scope>NUCLEOTIDE SEQUENCE [LARGE SCALE GENOMIC DNA]</scope>
    <source>
        <strain evidence="4 5">AFS004017</strain>
    </source>
</reference>
<dbReference type="EMBL" id="NUEL01000012">
    <property type="protein sequence ID" value="PEJ08825.1"/>
    <property type="molecule type" value="Genomic_DNA"/>
</dbReference>
<keyword evidence="3" id="KW-0804">Transcription</keyword>
<dbReference type="Gene3D" id="3.40.50.10490">
    <property type="entry name" value="Glucose-6-phosphate isomerase like protein, domain 1"/>
    <property type="match status" value="1"/>
</dbReference>
<dbReference type="InterPro" id="IPR000281">
    <property type="entry name" value="HTH_RpiR"/>
</dbReference>
<gene>
    <name evidence="4" type="ORF">CN684_10410</name>
</gene>
<keyword evidence="1" id="KW-0805">Transcription regulation</keyword>
<sequence>MKASTLLFKIESNMDQFSPAEKKVAMYIMKNAEIVPNLTTKEVSTNAGASEASVVRFCKSIGIGSFKAFKIALVRELTIADYNINDFSVMNTEDGPYDLFNKVTYVNKAAIEASVTAIDKKELEKAADRIVNADKIIFYGVGGSATPAMDGAYKFTRLGFTAMMLSDFHMMLPLVTNLNEGDIFVAISTSGRTKDVLEMAQYAKRQGATVIGITKLDQSSPLYKEADIRLCMPDVEQDHRIASIASRMTQLNMIDALYVITFNRIGNKVLDQFMETREEAVRLRKLK</sequence>
<dbReference type="Pfam" id="PF01418">
    <property type="entry name" value="HTH_6"/>
    <property type="match status" value="1"/>
</dbReference>
<accession>A0A2C4HR83</accession>
<dbReference type="PROSITE" id="PS51071">
    <property type="entry name" value="HTH_RPIR"/>
    <property type="match status" value="1"/>
</dbReference>
<dbReference type="CDD" id="cd05013">
    <property type="entry name" value="SIS_RpiR"/>
    <property type="match status" value="1"/>
</dbReference>
<dbReference type="AlphaFoldDB" id="A0A2C4HR83"/>
<dbReference type="GO" id="GO:0003677">
    <property type="term" value="F:DNA binding"/>
    <property type="evidence" value="ECO:0007669"/>
    <property type="project" value="UniProtKB-KW"/>
</dbReference>
<organism evidence="4 5">
    <name type="scientific">Bacillus wiedmannii</name>
    <dbReference type="NCBI Taxonomy" id="1890302"/>
    <lineage>
        <taxon>Bacteria</taxon>
        <taxon>Bacillati</taxon>
        <taxon>Bacillota</taxon>
        <taxon>Bacilli</taxon>
        <taxon>Bacillales</taxon>
        <taxon>Bacillaceae</taxon>
        <taxon>Bacillus</taxon>
        <taxon>Bacillus cereus group</taxon>
    </lineage>
</organism>
<dbReference type="GO" id="GO:0097367">
    <property type="term" value="F:carbohydrate derivative binding"/>
    <property type="evidence" value="ECO:0007669"/>
    <property type="project" value="InterPro"/>
</dbReference>
<dbReference type="SUPFAM" id="SSF46689">
    <property type="entry name" value="Homeodomain-like"/>
    <property type="match status" value="1"/>
</dbReference>
<dbReference type="GO" id="GO:1901135">
    <property type="term" value="P:carbohydrate derivative metabolic process"/>
    <property type="evidence" value="ECO:0007669"/>
    <property type="project" value="InterPro"/>
</dbReference>
<evidence type="ECO:0000313" key="4">
    <source>
        <dbReference type="EMBL" id="PEJ08825.1"/>
    </source>
</evidence>
<dbReference type="PANTHER" id="PTHR30514">
    <property type="entry name" value="GLUCOKINASE"/>
    <property type="match status" value="1"/>
</dbReference>
<evidence type="ECO:0000313" key="5">
    <source>
        <dbReference type="Proteomes" id="UP000220045"/>
    </source>
</evidence>
<dbReference type="Gene3D" id="1.10.10.10">
    <property type="entry name" value="Winged helix-like DNA-binding domain superfamily/Winged helix DNA-binding domain"/>
    <property type="match status" value="1"/>
</dbReference>
<dbReference type="Proteomes" id="UP000220045">
    <property type="component" value="Unassembled WGS sequence"/>
</dbReference>
<dbReference type="InterPro" id="IPR035472">
    <property type="entry name" value="RpiR-like_SIS"/>
</dbReference>
<evidence type="ECO:0000256" key="1">
    <source>
        <dbReference type="ARBA" id="ARBA00023015"/>
    </source>
</evidence>
<dbReference type="SUPFAM" id="SSF53697">
    <property type="entry name" value="SIS domain"/>
    <property type="match status" value="1"/>
</dbReference>
<dbReference type="PROSITE" id="PS51464">
    <property type="entry name" value="SIS"/>
    <property type="match status" value="1"/>
</dbReference>
<keyword evidence="2" id="KW-0238">DNA-binding</keyword>
<protein>
    <submittedName>
        <fullName evidence="4">MurR/RpiR family transcriptional regulator</fullName>
    </submittedName>
</protein>
<dbReference type="InterPro" id="IPR046348">
    <property type="entry name" value="SIS_dom_sf"/>
</dbReference>
<comment type="caution">
    <text evidence="4">The sequence shown here is derived from an EMBL/GenBank/DDBJ whole genome shotgun (WGS) entry which is preliminary data.</text>
</comment>
<dbReference type="Pfam" id="PF01380">
    <property type="entry name" value="SIS"/>
    <property type="match status" value="1"/>
</dbReference>
<dbReference type="PANTHER" id="PTHR30514:SF1">
    <property type="entry name" value="HTH-TYPE TRANSCRIPTIONAL REGULATOR HEXR-RELATED"/>
    <property type="match status" value="1"/>
</dbReference>
<proteinExistence type="predicted"/>
<name>A0A2C4HR83_9BACI</name>
<dbReference type="InterPro" id="IPR001347">
    <property type="entry name" value="SIS_dom"/>
</dbReference>
<dbReference type="GO" id="GO:0003700">
    <property type="term" value="F:DNA-binding transcription factor activity"/>
    <property type="evidence" value="ECO:0007669"/>
    <property type="project" value="InterPro"/>
</dbReference>
<dbReference type="InterPro" id="IPR036388">
    <property type="entry name" value="WH-like_DNA-bd_sf"/>
</dbReference>
<dbReference type="RefSeq" id="WP_098094458.1">
    <property type="nucleotide sequence ID" value="NZ_NUDI01000026.1"/>
</dbReference>
<evidence type="ECO:0000256" key="3">
    <source>
        <dbReference type="ARBA" id="ARBA00023163"/>
    </source>
</evidence>
<dbReference type="InterPro" id="IPR009057">
    <property type="entry name" value="Homeodomain-like_sf"/>
</dbReference>
<dbReference type="InterPro" id="IPR047640">
    <property type="entry name" value="RpiR-like"/>
</dbReference>